<gene>
    <name evidence="9" type="ORF">HRJ53_29235</name>
</gene>
<comment type="similarity">
    <text evidence="7">Belongs to the binding-protein-dependent transport system permease family.</text>
</comment>
<evidence type="ECO:0000256" key="1">
    <source>
        <dbReference type="ARBA" id="ARBA00004651"/>
    </source>
</evidence>
<dbReference type="InterPro" id="IPR050366">
    <property type="entry name" value="BP-dependent_transpt_permease"/>
</dbReference>
<feature type="transmembrane region" description="Helical" evidence="7">
    <location>
        <begin position="247"/>
        <end position="264"/>
    </location>
</feature>
<comment type="subcellular location">
    <subcellularLocation>
        <location evidence="1 7">Cell membrane</location>
        <topology evidence="1 7">Multi-pass membrane protein</topology>
    </subcellularLocation>
</comment>
<evidence type="ECO:0000256" key="3">
    <source>
        <dbReference type="ARBA" id="ARBA00022475"/>
    </source>
</evidence>
<evidence type="ECO:0000313" key="10">
    <source>
        <dbReference type="Proteomes" id="UP000567293"/>
    </source>
</evidence>
<keyword evidence="4 7" id="KW-0812">Transmembrane</keyword>
<reference evidence="9" key="1">
    <citation type="submission" date="2020-06" db="EMBL/GenBank/DDBJ databases">
        <title>Legume-microbial interactions unlock mineral nutrients during tropical forest succession.</title>
        <authorList>
            <person name="Epihov D.Z."/>
        </authorList>
    </citation>
    <scope>NUCLEOTIDE SEQUENCE [LARGE SCALE GENOMIC DNA]</scope>
    <source>
        <strain evidence="9">Pan2503</strain>
    </source>
</reference>
<sequence>MSSRSKLRGVCSAILCFIFAVGLFAGAVSHYPYAKQFRERPNAAPSASHWLGTDSLGRDLFARLAYGTRVSLLLAPTAALLSTLIAGVFGGLAGLLGGWCQRLILAAADLSMGLPLLFVLLALRALLPLDISPVVSVMATFALLGLLGWPSSLRVVWAATKNLRNSDFLLLARATGCGRWRMIVRHVLPNLRPVLLAQFCISIPLFVLSEATLSMLGLGVMEPLPSWGNLLRGLEDLSAIGANPWRLSPLVLLALVVICFQLILPSQEETA</sequence>
<keyword evidence="10" id="KW-1185">Reference proteome</keyword>
<dbReference type="EMBL" id="JACDQQ010002831">
    <property type="protein sequence ID" value="MBA0089093.1"/>
    <property type="molecule type" value="Genomic_DNA"/>
</dbReference>
<dbReference type="SUPFAM" id="SSF161098">
    <property type="entry name" value="MetI-like"/>
    <property type="match status" value="1"/>
</dbReference>
<keyword evidence="3" id="KW-1003">Cell membrane</keyword>
<dbReference type="GO" id="GO:0055085">
    <property type="term" value="P:transmembrane transport"/>
    <property type="evidence" value="ECO:0007669"/>
    <property type="project" value="InterPro"/>
</dbReference>
<dbReference type="GO" id="GO:0005886">
    <property type="term" value="C:plasma membrane"/>
    <property type="evidence" value="ECO:0007669"/>
    <property type="project" value="UniProtKB-SubCell"/>
</dbReference>
<evidence type="ECO:0000256" key="6">
    <source>
        <dbReference type="ARBA" id="ARBA00023136"/>
    </source>
</evidence>
<protein>
    <submittedName>
        <fullName evidence="9">ABC transporter permease</fullName>
    </submittedName>
</protein>
<name>A0A7V8NX64_9BACT</name>
<evidence type="ECO:0000256" key="4">
    <source>
        <dbReference type="ARBA" id="ARBA00022692"/>
    </source>
</evidence>
<feature type="transmembrane region" description="Helical" evidence="7">
    <location>
        <begin position="103"/>
        <end position="127"/>
    </location>
</feature>
<feature type="transmembrane region" description="Helical" evidence="7">
    <location>
        <begin position="195"/>
        <end position="221"/>
    </location>
</feature>
<dbReference type="AlphaFoldDB" id="A0A7V8NX64"/>
<organism evidence="9 10">
    <name type="scientific">Candidatus Acidiferrum panamense</name>
    <dbReference type="NCBI Taxonomy" id="2741543"/>
    <lineage>
        <taxon>Bacteria</taxon>
        <taxon>Pseudomonadati</taxon>
        <taxon>Acidobacteriota</taxon>
        <taxon>Terriglobia</taxon>
        <taxon>Candidatus Acidiferrales</taxon>
        <taxon>Candidatus Acidiferrum</taxon>
    </lineage>
</organism>
<dbReference type="InterPro" id="IPR000515">
    <property type="entry name" value="MetI-like"/>
</dbReference>
<dbReference type="Pfam" id="PF00528">
    <property type="entry name" value="BPD_transp_1"/>
    <property type="match status" value="1"/>
</dbReference>
<evidence type="ECO:0000256" key="7">
    <source>
        <dbReference type="RuleBase" id="RU363032"/>
    </source>
</evidence>
<evidence type="ECO:0000256" key="5">
    <source>
        <dbReference type="ARBA" id="ARBA00022989"/>
    </source>
</evidence>
<feature type="transmembrane region" description="Helical" evidence="7">
    <location>
        <begin position="73"/>
        <end position="96"/>
    </location>
</feature>
<keyword evidence="5 7" id="KW-1133">Transmembrane helix</keyword>
<evidence type="ECO:0000256" key="2">
    <source>
        <dbReference type="ARBA" id="ARBA00022448"/>
    </source>
</evidence>
<dbReference type="Gene3D" id="1.10.3720.10">
    <property type="entry name" value="MetI-like"/>
    <property type="match status" value="1"/>
</dbReference>
<feature type="transmembrane region" description="Helical" evidence="7">
    <location>
        <begin position="133"/>
        <end position="157"/>
    </location>
</feature>
<keyword evidence="6 7" id="KW-0472">Membrane</keyword>
<feature type="domain" description="ABC transmembrane type-1" evidence="8">
    <location>
        <begin position="68"/>
        <end position="264"/>
    </location>
</feature>
<accession>A0A7V8NX64</accession>
<dbReference type="CDD" id="cd06261">
    <property type="entry name" value="TM_PBP2"/>
    <property type="match status" value="1"/>
</dbReference>
<evidence type="ECO:0000259" key="8">
    <source>
        <dbReference type="PROSITE" id="PS50928"/>
    </source>
</evidence>
<dbReference type="PANTHER" id="PTHR43386">
    <property type="entry name" value="OLIGOPEPTIDE TRANSPORT SYSTEM PERMEASE PROTEIN APPC"/>
    <property type="match status" value="1"/>
</dbReference>
<evidence type="ECO:0000313" key="9">
    <source>
        <dbReference type="EMBL" id="MBA0089093.1"/>
    </source>
</evidence>
<dbReference type="PROSITE" id="PS50928">
    <property type="entry name" value="ABC_TM1"/>
    <property type="match status" value="1"/>
</dbReference>
<dbReference type="PANTHER" id="PTHR43386:SF1">
    <property type="entry name" value="D,D-DIPEPTIDE TRANSPORT SYSTEM PERMEASE PROTEIN DDPC-RELATED"/>
    <property type="match status" value="1"/>
</dbReference>
<keyword evidence="2 7" id="KW-0813">Transport</keyword>
<dbReference type="Proteomes" id="UP000567293">
    <property type="component" value="Unassembled WGS sequence"/>
</dbReference>
<dbReference type="InterPro" id="IPR035906">
    <property type="entry name" value="MetI-like_sf"/>
</dbReference>
<comment type="caution">
    <text evidence="9">The sequence shown here is derived from an EMBL/GenBank/DDBJ whole genome shotgun (WGS) entry which is preliminary data.</text>
</comment>
<proteinExistence type="inferred from homology"/>